<protein>
    <submittedName>
        <fullName evidence="4">Response regulator</fullName>
    </submittedName>
</protein>
<reference evidence="4 5" key="1">
    <citation type="submission" date="2018-07" db="EMBL/GenBank/DDBJ databases">
        <title>Thalassococcus profundi sp. nov., a marine bacterium isolated from deep seawater of Okinawa Trough.</title>
        <authorList>
            <person name="Yu M."/>
        </authorList>
    </citation>
    <scope>NUCLEOTIDE SEQUENCE [LARGE SCALE GENOMIC DNA]</scope>
    <source>
        <strain evidence="4 5">WRAS1</strain>
    </source>
</reference>
<keyword evidence="5" id="KW-1185">Reference proteome</keyword>
<proteinExistence type="predicted"/>
<dbReference type="SUPFAM" id="SSF52172">
    <property type="entry name" value="CheY-like"/>
    <property type="match status" value="1"/>
</dbReference>
<dbReference type="RefSeq" id="WP_114511554.1">
    <property type="nucleotide sequence ID" value="NZ_QPMK01000010.1"/>
</dbReference>
<keyword evidence="1 2" id="KW-0597">Phosphoprotein</keyword>
<dbReference type="PANTHER" id="PTHR44591:SF3">
    <property type="entry name" value="RESPONSE REGULATORY DOMAIN-CONTAINING PROTEIN"/>
    <property type="match status" value="1"/>
</dbReference>
<comment type="caution">
    <text evidence="4">The sequence shown here is derived from an EMBL/GenBank/DDBJ whole genome shotgun (WGS) entry which is preliminary data.</text>
</comment>
<dbReference type="InterPro" id="IPR050595">
    <property type="entry name" value="Bact_response_regulator"/>
</dbReference>
<gene>
    <name evidence="4" type="ORF">DU478_13815</name>
</gene>
<accession>A0A369TLP3</accession>
<evidence type="ECO:0000313" key="5">
    <source>
        <dbReference type="Proteomes" id="UP000253977"/>
    </source>
</evidence>
<dbReference type="OrthoDB" id="9800897at2"/>
<evidence type="ECO:0000313" key="4">
    <source>
        <dbReference type="EMBL" id="RDD65742.1"/>
    </source>
</evidence>
<dbReference type="PROSITE" id="PS50110">
    <property type="entry name" value="RESPONSE_REGULATORY"/>
    <property type="match status" value="1"/>
</dbReference>
<dbReference type="EMBL" id="QPMK01000010">
    <property type="protein sequence ID" value="RDD65742.1"/>
    <property type="molecule type" value="Genomic_DNA"/>
</dbReference>
<dbReference type="Pfam" id="PF00072">
    <property type="entry name" value="Response_reg"/>
    <property type="match status" value="1"/>
</dbReference>
<dbReference type="PANTHER" id="PTHR44591">
    <property type="entry name" value="STRESS RESPONSE REGULATOR PROTEIN 1"/>
    <property type="match status" value="1"/>
</dbReference>
<feature type="domain" description="Response regulatory" evidence="3">
    <location>
        <begin position="3"/>
        <end position="120"/>
    </location>
</feature>
<sequence length="134" mass="14248">MIRLLHLEDDPDILEISQMALQMTGAFELMQCATGDDAIARAEAFAPDALLLDVMVPGTSGPDVLRALRKLPGLQEVPAIFMTARVQPSEVQDLLDQGAVAVIAKPFDPMSLGPQILAAVEDARTGQETAPQGV</sequence>
<evidence type="ECO:0000259" key="3">
    <source>
        <dbReference type="PROSITE" id="PS50110"/>
    </source>
</evidence>
<dbReference type="Proteomes" id="UP000253977">
    <property type="component" value="Unassembled WGS sequence"/>
</dbReference>
<dbReference type="InterPro" id="IPR011006">
    <property type="entry name" value="CheY-like_superfamily"/>
</dbReference>
<evidence type="ECO:0000256" key="2">
    <source>
        <dbReference type="PROSITE-ProRule" id="PRU00169"/>
    </source>
</evidence>
<dbReference type="AlphaFoldDB" id="A0A369TLP3"/>
<dbReference type="InterPro" id="IPR001789">
    <property type="entry name" value="Sig_transdc_resp-reg_receiver"/>
</dbReference>
<evidence type="ECO:0000256" key="1">
    <source>
        <dbReference type="ARBA" id="ARBA00022553"/>
    </source>
</evidence>
<dbReference type="SMART" id="SM00448">
    <property type="entry name" value="REC"/>
    <property type="match status" value="1"/>
</dbReference>
<dbReference type="GO" id="GO:0000160">
    <property type="term" value="P:phosphorelay signal transduction system"/>
    <property type="evidence" value="ECO:0007669"/>
    <property type="project" value="InterPro"/>
</dbReference>
<feature type="modified residue" description="4-aspartylphosphate" evidence="2">
    <location>
        <position position="53"/>
    </location>
</feature>
<organism evidence="4 5">
    <name type="scientific">Thalassococcus profundi</name>
    <dbReference type="NCBI Taxonomy" id="2282382"/>
    <lineage>
        <taxon>Bacteria</taxon>
        <taxon>Pseudomonadati</taxon>
        <taxon>Pseudomonadota</taxon>
        <taxon>Alphaproteobacteria</taxon>
        <taxon>Rhodobacterales</taxon>
        <taxon>Roseobacteraceae</taxon>
        <taxon>Thalassococcus</taxon>
    </lineage>
</organism>
<name>A0A369TLP3_9RHOB</name>
<dbReference type="Gene3D" id="3.40.50.2300">
    <property type="match status" value="1"/>
</dbReference>